<dbReference type="Proteomes" id="UP000019143">
    <property type="component" value="Unassembled WGS sequence"/>
</dbReference>
<reference evidence="1 2" key="1">
    <citation type="submission" date="2014-01" db="EMBL/GenBank/DDBJ databases">
        <title>Genome sequence and analysis of Xanthomonas arboricola pv. pruni.</title>
        <authorList>
            <person name="Fujikawa T."/>
            <person name="Nakazono-Nagaoka E."/>
        </authorList>
    </citation>
    <scope>NUCLEOTIDE SEQUENCE [LARGE SCALE GENOMIC DNA]</scope>
    <source>
        <strain evidence="2">MAFF 311562</strain>
    </source>
</reference>
<name>W4RWJ8_9XANT</name>
<comment type="caution">
    <text evidence="1">The sequence shown here is derived from an EMBL/GenBank/DDBJ whole genome shotgun (WGS) entry which is preliminary data.</text>
</comment>
<gene>
    <name evidence="1" type="ORF">XPU_0312</name>
</gene>
<evidence type="ECO:0000313" key="1">
    <source>
        <dbReference type="EMBL" id="GAE48780.1"/>
    </source>
</evidence>
<evidence type="ECO:0000313" key="2">
    <source>
        <dbReference type="Proteomes" id="UP000019143"/>
    </source>
</evidence>
<dbReference type="AlphaFoldDB" id="W4RWJ8"/>
<organism evidence="1 2">
    <name type="scientific">Xanthomonas arboricola pv. pruni str. MAFF 311562</name>
    <dbReference type="NCBI Taxonomy" id="1414836"/>
    <lineage>
        <taxon>Bacteria</taxon>
        <taxon>Pseudomonadati</taxon>
        <taxon>Pseudomonadota</taxon>
        <taxon>Gammaproteobacteria</taxon>
        <taxon>Lysobacterales</taxon>
        <taxon>Lysobacteraceae</taxon>
        <taxon>Xanthomonas</taxon>
    </lineage>
</organism>
<accession>W4RWJ8</accession>
<dbReference type="EMBL" id="BAVB01000044">
    <property type="protein sequence ID" value="GAE48780.1"/>
    <property type="molecule type" value="Genomic_DNA"/>
</dbReference>
<sequence>MTATVQACCARQGSGGGRARKRAIITGIAVEPVDIHRQKSRIDAGIDALRPEPVAPAAPIATYSGNRCSSVGCARAACGACRR</sequence>
<protein>
    <submittedName>
        <fullName evidence="1">Uncharacterized protein</fullName>
    </submittedName>
</protein>
<proteinExistence type="predicted"/>